<feature type="non-terminal residue" evidence="2">
    <location>
        <position position="1"/>
    </location>
</feature>
<name>A0A6J4TC21_9SPHN</name>
<sequence>WTPIGSVRSPARAARPAAATSLTIASGRRPPDARAARPAGSGWTR</sequence>
<proteinExistence type="predicted"/>
<gene>
    <name evidence="2" type="ORF">AVDCRST_MAG09-2086</name>
</gene>
<evidence type="ECO:0000256" key="1">
    <source>
        <dbReference type="SAM" id="MobiDB-lite"/>
    </source>
</evidence>
<feature type="non-terminal residue" evidence="2">
    <location>
        <position position="45"/>
    </location>
</feature>
<evidence type="ECO:0000313" key="2">
    <source>
        <dbReference type="EMBL" id="CAA9519253.1"/>
    </source>
</evidence>
<reference evidence="2" key="1">
    <citation type="submission" date="2020-02" db="EMBL/GenBank/DDBJ databases">
        <authorList>
            <person name="Meier V. D."/>
        </authorList>
    </citation>
    <scope>NUCLEOTIDE SEQUENCE</scope>
    <source>
        <strain evidence="2">AVDCRST_MAG09</strain>
    </source>
</reference>
<protein>
    <submittedName>
        <fullName evidence="2">Uncharacterized protein</fullName>
    </submittedName>
</protein>
<accession>A0A6J4TC21</accession>
<feature type="compositionally biased region" description="Low complexity" evidence="1">
    <location>
        <begin position="10"/>
        <end position="19"/>
    </location>
</feature>
<dbReference type="AlphaFoldDB" id="A0A6J4TC21"/>
<feature type="compositionally biased region" description="Low complexity" evidence="1">
    <location>
        <begin position="36"/>
        <end position="45"/>
    </location>
</feature>
<dbReference type="EMBL" id="CADCVZ010000054">
    <property type="protein sequence ID" value="CAA9519253.1"/>
    <property type="molecule type" value="Genomic_DNA"/>
</dbReference>
<organism evidence="2">
    <name type="scientific">uncultured Sphingomonas sp</name>
    <dbReference type="NCBI Taxonomy" id="158754"/>
    <lineage>
        <taxon>Bacteria</taxon>
        <taxon>Pseudomonadati</taxon>
        <taxon>Pseudomonadota</taxon>
        <taxon>Alphaproteobacteria</taxon>
        <taxon>Sphingomonadales</taxon>
        <taxon>Sphingomonadaceae</taxon>
        <taxon>Sphingomonas</taxon>
        <taxon>environmental samples</taxon>
    </lineage>
</organism>
<feature type="region of interest" description="Disordered" evidence="1">
    <location>
        <begin position="1"/>
        <end position="45"/>
    </location>
</feature>